<sequence>MYGNLCPRDYMYGDLCLGAMYGDLCPRDYVWRPVSSGRCMETNVSELCMDPYVTELCMDTNVLETMYGSCVSELFVMTPSLCDAIT</sequence>
<proteinExistence type="predicted"/>
<dbReference type="AlphaFoldDB" id="A0A9D4IP08"/>
<dbReference type="Proteomes" id="UP000828390">
    <property type="component" value="Unassembled WGS sequence"/>
</dbReference>
<name>A0A9D4IP08_DREPO</name>
<evidence type="ECO:0000313" key="2">
    <source>
        <dbReference type="Proteomes" id="UP000828390"/>
    </source>
</evidence>
<comment type="caution">
    <text evidence="1">The sequence shown here is derived from an EMBL/GenBank/DDBJ whole genome shotgun (WGS) entry which is preliminary data.</text>
</comment>
<accession>A0A9D4IP08</accession>
<keyword evidence="2" id="KW-1185">Reference proteome</keyword>
<gene>
    <name evidence="1" type="ORF">DPMN_160716</name>
</gene>
<dbReference type="EMBL" id="JAIWYP010000008">
    <property type="protein sequence ID" value="KAH3782796.1"/>
    <property type="molecule type" value="Genomic_DNA"/>
</dbReference>
<evidence type="ECO:0000313" key="1">
    <source>
        <dbReference type="EMBL" id="KAH3782796.1"/>
    </source>
</evidence>
<reference evidence="1" key="2">
    <citation type="submission" date="2020-11" db="EMBL/GenBank/DDBJ databases">
        <authorList>
            <person name="McCartney M.A."/>
            <person name="Auch B."/>
            <person name="Kono T."/>
            <person name="Mallez S."/>
            <person name="Becker A."/>
            <person name="Gohl D.M."/>
            <person name="Silverstein K.A.T."/>
            <person name="Koren S."/>
            <person name="Bechman K.B."/>
            <person name="Herman A."/>
            <person name="Abrahante J.E."/>
            <person name="Garbe J."/>
        </authorList>
    </citation>
    <scope>NUCLEOTIDE SEQUENCE</scope>
    <source>
        <strain evidence="1">Duluth1</strain>
        <tissue evidence="1">Whole animal</tissue>
    </source>
</reference>
<protein>
    <submittedName>
        <fullName evidence="1">Uncharacterized protein</fullName>
    </submittedName>
</protein>
<reference evidence="1" key="1">
    <citation type="journal article" date="2019" name="bioRxiv">
        <title>The Genome of the Zebra Mussel, Dreissena polymorpha: A Resource for Invasive Species Research.</title>
        <authorList>
            <person name="McCartney M.A."/>
            <person name="Auch B."/>
            <person name="Kono T."/>
            <person name="Mallez S."/>
            <person name="Zhang Y."/>
            <person name="Obille A."/>
            <person name="Becker A."/>
            <person name="Abrahante J.E."/>
            <person name="Garbe J."/>
            <person name="Badalamenti J.P."/>
            <person name="Herman A."/>
            <person name="Mangelson H."/>
            <person name="Liachko I."/>
            <person name="Sullivan S."/>
            <person name="Sone E.D."/>
            <person name="Koren S."/>
            <person name="Silverstein K.A.T."/>
            <person name="Beckman K.B."/>
            <person name="Gohl D.M."/>
        </authorList>
    </citation>
    <scope>NUCLEOTIDE SEQUENCE</scope>
    <source>
        <strain evidence="1">Duluth1</strain>
        <tissue evidence="1">Whole animal</tissue>
    </source>
</reference>
<organism evidence="1 2">
    <name type="scientific">Dreissena polymorpha</name>
    <name type="common">Zebra mussel</name>
    <name type="synonym">Mytilus polymorpha</name>
    <dbReference type="NCBI Taxonomy" id="45954"/>
    <lineage>
        <taxon>Eukaryota</taxon>
        <taxon>Metazoa</taxon>
        <taxon>Spiralia</taxon>
        <taxon>Lophotrochozoa</taxon>
        <taxon>Mollusca</taxon>
        <taxon>Bivalvia</taxon>
        <taxon>Autobranchia</taxon>
        <taxon>Heteroconchia</taxon>
        <taxon>Euheterodonta</taxon>
        <taxon>Imparidentia</taxon>
        <taxon>Neoheterodontei</taxon>
        <taxon>Myida</taxon>
        <taxon>Dreissenoidea</taxon>
        <taxon>Dreissenidae</taxon>
        <taxon>Dreissena</taxon>
    </lineage>
</organism>